<gene>
    <name evidence="2" type="ORF">CALK_0010</name>
</gene>
<organism evidence="2 3">
    <name type="scientific">Chitinivibrio alkaliphilus ACht1</name>
    <dbReference type="NCBI Taxonomy" id="1313304"/>
    <lineage>
        <taxon>Bacteria</taxon>
        <taxon>Pseudomonadati</taxon>
        <taxon>Fibrobacterota</taxon>
        <taxon>Chitinivibrionia</taxon>
        <taxon>Chitinivibrionales</taxon>
        <taxon>Chitinivibrionaceae</taxon>
        <taxon>Chitinivibrio</taxon>
    </lineage>
</organism>
<proteinExistence type="predicted"/>
<dbReference type="eggNOG" id="COG1637">
    <property type="taxonomic scope" value="Bacteria"/>
</dbReference>
<dbReference type="PATRIC" id="fig|1313304.3.peg.10"/>
<dbReference type="OrthoDB" id="570199at2"/>
<evidence type="ECO:0000313" key="3">
    <source>
        <dbReference type="Proteomes" id="UP000017148"/>
    </source>
</evidence>
<dbReference type="Proteomes" id="UP000017148">
    <property type="component" value="Unassembled WGS sequence"/>
</dbReference>
<sequence length="115" mass="13085">MKVYGIEENGRFAEYVKTPFQAEHEEVVLEDWMEKNPHNIIADDTILIIGRQVATDMGGFIDLLGLNRRGDIVVIELKRDRTPRDTIAQSLDYASFAAKLDSSQIEGILRSYVQD</sequence>
<dbReference type="STRING" id="1313304.CALK_0010"/>
<keyword evidence="3" id="KW-1185">Reference proteome</keyword>
<dbReference type="InterPro" id="IPR048301">
    <property type="entry name" value="NucS_C"/>
</dbReference>
<evidence type="ECO:0000313" key="2">
    <source>
        <dbReference type="EMBL" id="ERP39225.1"/>
    </source>
</evidence>
<dbReference type="Pfam" id="PF01939">
    <property type="entry name" value="NucS_C"/>
    <property type="match status" value="1"/>
</dbReference>
<dbReference type="InterPro" id="IPR011856">
    <property type="entry name" value="tRNA_endonuc-like_dom_sf"/>
</dbReference>
<dbReference type="AlphaFoldDB" id="U7D8D4"/>
<dbReference type="Gene3D" id="3.40.1350.10">
    <property type="match status" value="1"/>
</dbReference>
<dbReference type="RefSeq" id="WP_022635585.1">
    <property type="nucleotide sequence ID" value="NZ_ASJR01000001.1"/>
</dbReference>
<dbReference type="GO" id="GO:0003676">
    <property type="term" value="F:nucleic acid binding"/>
    <property type="evidence" value="ECO:0007669"/>
    <property type="project" value="InterPro"/>
</dbReference>
<dbReference type="EMBL" id="ASJR01000001">
    <property type="protein sequence ID" value="ERP39225.1"/>
    <property type="molecule type" value="Genomic_DNA"/>
</dbReference>
<evidence type="ECO:0000259" key="1">
    <source>
        <dbReference type="Pfam" id="PF01939"/>
    </source>
</evidence>
<comment type="caution">
    <text evidence="2">The sequence shown here is derived from an EMBL/GenBank/DDBJ whole genome shotgun (WGS) entry which is preliminary data.</text>
</comment>
<protein>
    <recommendedName>
        <fullName evidence="1">Endonuclease NucS C-terminal domain-containing protein</fullName>
    </recommendedName>
</protein>
<feature type="domain" description="Endonuclease NucS C-terminal" evidence="1">
    <location>
        <begin position="45"/>
        <end position="110"/>
    </location>
</feature>
<accession>U7D8D4</accession>
<dbReference type="GO" id="GO:0004519">
    <property type="term" value="F:endonuclease activity"/>
    <property type="evidence" value="ECO:0007669"/>
    <property type="project" value="InterPro"/>
</dbReference>
<reference evidence="2 3" key="1">
    <citation type="journal article" date="2013" name="Environ. Microbiol.">
        <title>Genome analysis of Chitinivibrio alkaliphilus gen. nov., sp. nov., a novel extremely haloalkaliphilic anaerobic chitinolytic bacterium from the candidate phylum Termite Group 3.</title>
        <authorList>
            <person name="Sorokin D.Y."/>
            <person name="Gumerov V.M."/>
            <person name="Rakitin A.L."/>
            <person name="Beletsky A.V."/>
            <person name="Damste J.S."/>
            <person name="Muyzer G."/>
            <person name="Mardanov A.V."/>
            <person name="Ravin N.V."/>
        </authorList>
    </citation>
    <scope>NUCLEOTIDE SEQUENCE [LARGE SCALE GENOMIC DNA]</scope>
    <source>
        <strain evidence="2 3">ACht1</strain>
    </source>
</reference>
<name>U7D8D4_9BACT</name>